<comment type="similarity">
    <text evidence="1">Belongs to the bacterial sugar transferase family.</text>
</comment>
<sequence length="532" mass="62760">MKNKIAKYALFALDLLIIVFAFLFAAKIRPGTKRIILTYYRSFVPFAVIWLGSGLWGQKYSVKTIGGGADYVKRIFKCDLIAVAFIFGLMYLLGKFYYSRYIVFGTISLSFVLELFFYPAVYYTFRFHKENESYASTNLVTHSKAMENMQSPKFFLDSANAVPIISNEPYHLPFSENIDSDSILIPLWQQYLAEQPQLFEFINDYLDLGRFSKNGTLILNSENYFNIQNEPVNSRQIFINLHKINDLRRLNYYFIRVNELLIEGGVFICKGQTISERHNLFYKRWTPYLGSILYGIDFIFRRVFPKLPILQGWYFAITKGKNRAISETEMLGRFYFCGFELIHKREIDDMMYFILKKTKKPCTDPNPTYGPLIRLKRKGKDGKTIYLKKLRTMHPYSEYLQDYVYQTNALQEGGKFSNDFRVTSWGKVLRKLWLDELPQLINFLQGDLSLVGVRALSDHYFYLYPPEMQELRIKLKPGLIPPFYADMPKSFEEIVESERRYIMKKMEKPFKTDWVYFWKSVWNIVVKGARSN</sequence>
<evidence type="ECO:0000259" key="3">
    <source>
        <dbReference type="Pfam" id="PF02397"/>
    </source>
</evidence>
<dbReference type="HOGENOM" id="CLU_026901_0_0_0"/>
<dbReference type="STRING" id="459349.CLOAM0694"/>
<reference evidence="4 5" key="1">
    <citation type="journal article" date="2008" name="J. Bacteriol.">
        <title>'Candidatus Cloacamonas acidaminovorans': genome sequence reconstruction provides a first glimpse of a new bacterial division.</title>
        <authorList>
            <person name="Pelletier E."/>
            <person name="Kreimeyer A."/>
            <person name="Bocs S."/>
            <person name="Rouy Z."/>
            <person name="Gyapay G."/>
            <person name="Chouari R."/>
            <person name="Riviere D."/>
            <person name="Ganesan A."/>
            <person name="Daegelen P."/>
            <person name="Sghir A."/>
            <person name="Cohen G.N."/>
            <person name="Medigue C."/>
            <person name="Weissenbach J."/>
            <person name="Le Paslier D."/>
        </authorList>
    </citation>
    <scope>NUCLEOTIDE SEQUENCE [LARGE SCALE GENOMIC DNA]</scope>
    <source>
        <strain evidence="5">Evry</strain>
    </source>
</reference>
<evidence type="ECO:0000313" key="4">
    <source>
        <dbReference type="EMBL" id="CAO80578.1"/>
    </source>
</evidence>
<dbReference type="GO" id="GO:0016780">
    <property type="term" value="F:phosphotransferase activity, for other substituted phosphate groups"/>
    <property type="evidence" value="ECO:0007669"/>
    <property type="project" value="TreeGrafter"/>
</dbReference>
<dbReference type="InterPro" id="IPR003362">
    <property type="entry name" value="Bact_transf"/>
</dbReference>
<accession>B0VGW9</accession>
<feature type="transmembrane region" description="Helical" evidence="2">
    <location>
        <begin position="6"/>
        <end position="26"/>
    </location>
</feature>
<dbReference type="OrthoDB" id="9808602at2"/>
<keyword evidence="4" id="KW-0808">Transferase</keyword>
<name>B0VGW9_CLOAI</name>
<keyword evidence="2" id="KW-1133">Transmembrane helix</keyword>
<feature type="transmembrane region" description="Helical" evidence="2">
    <location>
        <begin position="101"/>
        <end position="125"/>
    </location>
</feature>
<gene>
    <name evidence="4" type="ordered locus">CLOAM0694</name>
</gene>
<dbReference type="PANTHER" id="PTHR30576:SF0">
    <property type="entry name" value="UNDECAPRENYL-PHOSPHATE N-ACETYLGALACTOSAMINYL 1-PHOSPHATE TRANSFERASE-RELATED"/>
    <property type="match status" value="1"/>
</dbReference>
<evidence type="ECO:0000256" key="1">
    <source>
        <dbReference type="ARBA" id="ARBA00006464"/>
    </source>
</evidence>
<proteinExistence type="inferred from homology"/>
<evidence type="ECO:0000313" key="5">
    <source>
        <dbReference type="Proteomes" id="UP000002019"/>
    </source>
</evidence>
<protein>
    <recommendedName>
        <fullName evidence="3">Bacterial sugar transferase domain-containing protein</fullName>
    </recommendedName>
</protein>
<dbReference type="KEGG" id="caci:CLOAM0694"/>
<keyword evidence="2" id="KW-0812">Transmembrane</keyword>
<dbReference type="Pfam" id="PF02397">
    <property type="entry name" value="Bac_transf"/>
    <property type="match status" value="1"/>
</dbReference>
<feature type="domain" description="Bacterial sugar transferase" evidence="3">
    <location>
        <begin position="372"/>
        <end position="524"/>
    </location>
</feature>
<dbReference type="eggNOG" id="COG2148">
    <property type="taxonomic scope" value="Bacteria"/>
</dbReference>
<dbReference type="Proteomes" id="UP000002019">
    <property type="component" value="Chromosome"/>
</dbReference>
<dbReference type="AlphaFoldDB" id="B0VGW9"/>
<dbReference type="RefSeq" id="WP_015424438.1">
    <property type="nucleotide sequence ID" value="NC_020449.1"/>
</dbReference>
<feature type="transmembrane region" description="Helical" evidence="2">
    <location>
        <begin position="38"/>
        <end position="56"/>
    </location>
</feature>
<dbReference type="EMBL" id="CU466930">
    <property type="protein sequence ID" value="CAO80578.1"/>
    <property type="molecule type" value="Genomic_DNA"/>
</dbReference>
<feature type="transmembrane region" description="Helical" evidence="2">
    <location>
        <begin position="76"/>
        <end position="94"/>
    </location>
</feature>
<evidence type="ECO:0000256" key="2">
    <source>
        <dbReference type="SAM" id="Phobius"/>
    </source>
</evidence>
<keyword evidence="5" id="KW-1185">Reference proteome</keyword>
<keyword evidence="2" id="KW-0472">Membrane</keyword>
<dbReference type="PANTHER" id="PTHR30576">
    <property type="entry name" value="COLANIC BIOSYNTHESIS UDP-GLUCOSE LIPID CARRIER TRANSFERASE"/>
    <property type="match status" value="1"/>
</dbReference>
<organism evidence="4 5">
    <name type="scientific">Cloacimonas acidaminovorans (strain Evry)</name>
    <dbReference type="NCBI Taxonomy" id="459349"/>
    <lineage>
        <taxon>Bacteria</taxon>
        <taxon>Pseudomonadati</taxon>
        <taxon>Candidatus Cloacimonadota</taxon>
        <taxon>Candidatus Cloacimonadia</taxon>
        <taxon>Candidatus Cloacimonadales</taxon>
        <taxon>Candidatus Cloacimonadaceae</taxon>
        <taxon>Candidatus Cloacimonas</taxon>
    </lineage>
</organism>